<dbReference type="InterPro" id="IPR007049">
    <property type="entry name" value="Carb-sel_porin_OprB"/>
</dbReference>
<dbReference type="RefSeq" id="WP_145288356.1">
    <property type="nucleotide sequence ID" value="NZ_CP036318.1"/>
</dbReference>
<keyword evidence="2" id="KW-0732">Signal</keyword>
<gene>
    <name evidence="3" type="ORF">Mal33_42260</name>
</gene>
<dbReference type="InterPro" id="IPR052932">
    <property type="entry name" value="OprB_Porin"/>
</dbReference>
<evidence type="ECO:0000313" key="3">
    <source>
        <dbReference type="EMBL" id="QDV58209.1"/>
    </source>
</evidence>
<name>A0A518IYP4_9BACT</name>
<dbReference type="AlphaFoldDB" id="A0A518IYP4"/>
<reference evidence="3 4" key="1">
    <citation type="submission" date="2019-02" db="EMBL/GenBank/DDBJ databases">
        <title>Deep-cultivation of Planctomycetes and their phenomic and genomic characterization uncovers novel biology.</title>
        <authorList>
            <person name="Wiegand S."/>
            <person name="Jogler M."/>
            <person name="Boedeker C."/>
            <person name="Pinto D."/>
            <person name="Vollmers J."/>
            <person name="Rivas-Marin E."/>
            <person name="Kohn T."/>
            <person name="Peeters S.H."/>
            <person name="Heuer A."/>
            <person name="Rast P."/>
            <person name="Oberbeckmann S."/>
            <person name="Bunk B."/>
            <person name="Jeske O."/>
            <person name="Meyerdierks A."/>
            <person name="Storesund J.E."/>
            <person name="Kallscheuer N."/>
            <person name="Luecker S."/>
            <person name="Lage O.M."/>
            <person name="Pohl T."/>
            <person name="Merkel B.J."/>
            <person name="Hornburger P."/>
            <person name="Mueller R.-W."/>
            <person name="Bruemmer F."/>
            <person name="Labrenz M."/>
            <person name="Spormann A.M."/>
            <person name="Op den Camp H."/>
            <person name="Overmann J."/>
            <person name="Amann R."/>
            <person name="Jetten M.S.M."/>
            <person name="Mascher T."/>
            <person name="Medema M.H."/>
            <person name="Devos D.P."/>
            <person name="Kaster A.-K."/>
            <person name="Ovreas L."/>
            <person name="Rohde M."/>
            <person name="Galperin M.Y."/>
            <person name="Jogler C."/>
        </authorList>
    </citation>
    <scope>NUCLEOTIDE SEQUENCE [LARGE SCALE GENOMIC DNA]</scope>
    <source>
        <strain evidence="3 4">Mal33</strain>
    </source>
</reference>
<evidence type="ECO:0000256" key="1">
    <source>
        <dbReference type="ARBA" id="ARBA00008769"/>
    </source>
</evidence>
<dbReference type="Proteomes" id="UP000316770">
    <property type="component" value="Chromosome"/>
</dbReference>
<dbReference type="GO" id="GO:0016020">
    <property type="term" value="C:membrane"/>
    <property type="evidence" value="ECO:0007669"/>
    <property type="project" value="InterPro"/>
</dbReference>
<accession>A0A518IYP4</accession>
<sequence length="464" mass="49686" precursor="true">MKKRTWMFAFKSTTTRFVLGFLVVSFSALVVGPSQAGAECADCDCHLAAGCDSCCDSGCDGIGGCDTSCGCLSCEGLEKCELCQSLARIRKSFADCGITMENNVTQFYMGTPSGGLNNDWGYARHGDYVMNFDFGKMGIQEGLFLKLRAEHRMGDSVSQNTGALMPATVAADLPVSDSEHVYLTNVLLTQALSENFILFAGKMDTLDGDMNAFAHGRGIRQFSNMAFVSSSIALRTVPYSTLGAGFAFLHEGSPLLTFLVLNATDTANSSGFSELFANGVTLLSELRVPTNFFGLPGHQLLGGTWSSRKYVSFGQDPRIVLPNIPVAEQDGSWSLYWNCDQYLVADSQNPKRGWGYFARAGIADQGANPIGYFLSAGLGGSSPIACRKADSFGVGYYYSGTSDKVGALLEAVAGPIGDGQGIEMFYNVALTRAITLTPDLQYLSQARENVDDAFVAGARMNIAF</sequence>
<dbReference type="GO" id="GO:0015288">
    <property type="term" value="F:porin activity"/>
    <property type="evidence" value="ECO:0007669"/>
    <property type="project" value="InterPro"/>
</dbReference>
<comment type="similarity">
    <text evidence="1 2">Belongs to the OprB family.</text>
</comment>
<dbReference type="PANTHER" id="PTHR37944">
    <property type="entry name" value="PORIN B"/>
    <property type="match status" value="1"/>
</dbReference>
<proteinExistence type="inferred from homology"/>
<feature type="signal peptide" evidence="2">
    <location>
        <begin position="1"/>
        <end position="36"/>
    </location>
</feature>
<dbReference type="PANTHER" id="PTHR37944:SF1">
    <property type="entry name" value="PORIN B"/>
    <property type="match status" value="1"/>
</dbReference>
<evidence type="ECO:0000256" key="2">
    <source>
        <dbReference type="RuleBase" id="RU363072"/>
    </source>
</evidence>
<keyword evidence="4" id="KW-1185">Reference proteome</keyword>
<dbReference type="GO" id="GO:0008643">
    <property type="term" value="P:carbohydrate transport"/>
    <property type="evidence" value="ECO:0007669"/>
    <property type="project" value="InterPro"/>
</dbReference>
<feature type="chain" id="PRO_5022260456" evidence="2">
    <location>
        <begin position="37"/>
        <end position="464"/>
    </location>
</feature>
<protein>
    <submittedName>
        <fullName evidence="3">Carbohydrate-selective porin, OprB family</fullName>
    </submittedName>
</protein>
<dbReference type="Pfam" id="PF04966">
    <property type="entry name" value="OprB"/>
    <property type="match status" value="1"/>
</dbReference>
<evidence type="ECO:0000313" key="4">
    <source>
        <dbReference type="Proteomes" id="UP000316770"/>
    </source>
</evidence>
<dbReference type="InterPro" id="IPR038673">
    <property type="entry name" value="OprB_sf"/>
</dbReference>
<dbReference type="EMBL" id="CP036318">
    <property type="protein sequence ID" value="QDV58209.1"/>
    <property type="molecule type" value="Genomic_DNA"/>
</dbReference>
<dbReference type="Gene3D" id="2.40.160.180">
    <property type="entry name" value="Carbohydrate-selective porin OprB"/>
    <property type="match status" value="1"/>
</dbReference>
<organism evidence="3 4">
    <name type="scientific">Rosistilla oblonga</name>
    <dbReference type="NCBI Taxonomy" id="2527990"/>
    <lineage>
        <taxon>Bacteria</taxon>
        <taxon>Pseudomonadati</taxon>
        <taxon>Planctomycetota</taxon>
        <taxon>Planctomycetia</taxon>
        <taxon>Pirellulales</taxon>
        <taxon>Pirellulaceae</taxon>
        <taxon>Rosistilla</taxon>
    </lineage>
</organism>